<evidence type="ECO:0000313" key="4">
    <source>
        <dbReference type="EMBL" id="GEP44425.1"/>
    </source>
</evidence>
<dbReference type="Pfam" id="PF10412">
    <property type="entry name" value="TrwB_AAD_bind"/>
    <property type="match status" value="1"/>
</dbReference>
<protein>
    <recommendedName>
        <fullName evidence="6">Type IV secretion system coupling protein TraD DNA-binding domain-containing protein</fullName>
    </recommendedName>
</protein>
<dbReference type="PANTHER" id="PTHR30121:SF11">
    <property type="entry name" value="AAA+ ATPASE DOMAIN-CONTAINING PROTEIN"/>
    <property type="match status" value="1"/>
</dbReference>
<feature type="region of interest" description="Disordered" evidence="1">
    <location>
        <begin position="785"/>
        <end position="826"/>
    </location>
</feature>
<feature type="compositionally biased region" description="Low complexity" evidence="1">
    <location>
        <begin position="809"/>
        <end position="825"/>
    </location>
</feature>
<proteinExistence type="predicted"/>
<comment type="caution">
    <text evidence="4">The sequence shown here is derived from an EMBL/GenBank/DDBJ whole genome shotgun (WGS) entry which is preliminary data.</text>
</comment>
<name>A0A512MCG6_9BACT</name>
<dbReference type="InterPro" id="IPR019476">
    <property type="entry name" value="T4SS_TraD_DNA-bd"/>
</dbReference>
<dbReference type="InterPro" id="IPR051162">
    <property type="entry name" value="T4SS_component"/>
</dbReference>
<organism evidence="4 5">
    <name type="scientific">Brevifollis gellanilyticus</name>
    <dbReference type="NCBI Taxonomy" id="748831"/>
    <lineage>
        <taxon>Bacteria</taxon>
        <taxon>Pseudomonadati</taxon>
        <taxon>Verrucomicrobiota</taxon>
        <taxon>Verrucomicrobiia</taxon>
        <taxon>Verrucomicrobiales</taxon>
        <taxon>Verrucomicrobiaceae</taxon>
    </lineage>
</organism>
<reference evidence="4 5" key="1">
    <citation type="submission" date="2019-07" db="EMBL/GenBank/DDBJ databases">
        <title>Whole genome shotgun sequence of Brevifollis gellanilyticus NBRC 108608.</title>
        <authorList>
            <person name="Hosoyama A."/>
            <person name="Uohara A."/>
            <person name="Ohji S."/>
            <person name="Ichikawa N."/>
        </authorList>
    </citation>
    <scope>NUCLEOTIDE SEQUENCE [LARGE SCALE GENOMIC DNA]</scope>
    <source>
        <strain evidence="4 5">NBRC 108608</strain>
    </source>
</reference>
<feature type="compositionally biased region" description="Basic and acidic residues" evidence="1">
    <location>
        <begin position="799"/>
        <end position="808"/>
    </location>
</feature>
<keyword evidence="5" id="KW-1185">Reference proteome</keyword>
<feature type="domain" description="TraD/TraG TraM recognition site" evidence="3">
    <location>
        <begin position="647"/>
        <end position="711"/>
    </location>
</feature>
<dbReference type="InterPro" id="IPR032689">
    <property type="entry name" value="TraG-D_C"/>
</dbReference>
<gene>
    <name evidence="4" type="ORF">BGE01nite_37160</name>
</gene>
<dbReference type="AlphaFoldDB" id="A0A512MCG6"/>
<dbReference type="Gene3D" id="3.40.50.300">
    <property type="entry name" value="P-loop containing nucleotide triphosphate hydrolases"/>
    <property type="match status" value="2"/>
</dbReference>
<dbReference type="EMBL" id="BKAG01000030">
    <property type="protein sequence ID" value="GEP44425.1"/>
    <property type="molecule type" value="Genomic_DNA"/>
</dbReference>
<dbReference type="CDD" id="cd01127">
    <property type="entry name" value="TrwB_TraG_TraD_VirD4"/>
    <property type="match status" value="1"/>
</dbReference>
<dbReference type="SUPFAM" id="SSF52540">
    <property type="entry name" value="P-loop containing nucleoside triphosphate hydrolases"/>
    <property type="match status" value="1"/>
</dbReference>
<sequence>MSIHEQLSAQYLQWELRGRGWFVHPEPVAIEPPFQAFKGYQLRGDGNADDARRSSFAERLLKKAGQWLNSAPDVQAEPEDTDSESEVIGWSRDSCHEIALTFPKSLRYRRDQMESFLRMSRTCREPISFEILADDREIGFQWVCGVDDASHLKACSTALFPDCVTRDGDAHLRKTWDQSGRMYAVAEIGLARDCLLSIETGKVDLLPGLLAAMSVCEQGEMALFQVIFEPVSAPWEEGMADVSTQADGSSVFRNRPELPREAANKTRTPLYAVVIRLVACAETSERAWALLAGMTVSLNILARPGGNHLVPLALKDYPEEAQEEDILFRQSHRWGMLLSQEELLTLVTLPTDSIACRKLRQDTGRTRAFAGAAGSGLFLGWNDHAGARSEVFLTPEQRVRHMHVIGGTGTGKTTFLTNLIRQDIESGQGFALLDPHGDLVEKLLCMVPESRMDDVVLIDAGDEAHSVGFNILSAKADYEKALLASDLVSIFQRLSTSWGDQMAVVLRNAILAFLEHPEGGTLGDVQRFLLEPDFRGKVLEGVSDADVVYYWRKGFPLLGGSKSIGPVLTRLQTFLSPKPIRYMVAQRQAKLDMQEIMDSGKILLAKLPQGLMGADNSYLLGSLLVSKIQQTAMGRQRMPESQRRLFTLYVDEFQNFITPSMAEILSGGRKYRLSLVLAHQGLEQLGRNDTVGSAVLANAGTRVVFGVGDSDSRELAKGFAHFESEALQALSIGDAIARVERSDQDFNLRVPPPPEELPDEVRRDEVIARSNCRYATARAEIEAAERKRLSEQVSAPSPKRAEAKKEEAPMPAVEAAPPASQAAVSGDLPKEAENVPQTPVLVTEAAAPRYESTSLKDDLEELGRGGETHKAAQAECKRLAETRGFRATIERQLPDSLDKVDLYLERDGITIACEVSVTNTLEYEMRNITKCLRAGVTQVLVLAVDVDKHQRLSGAIASQLPPDQQKLVLCLMKDDFAAFLDSIPEAIGATATSHPAPEKAKMVKGWKVRTNTIPTTDAEVTDVEKQLAATMAENLRRRATKKRKKK</sequence>
<dbReference type="Pfam" id="PF12696">
    <property type="entry name" value="TraG-D_C"/>
    <property type="match status" value="1"/>
</dbReference>
<dbReference type="PANTHER" id="PTHR30121">
    <property type="entry name" value="UNCHARACTERIZED PROTEIN YJGR-RELATED"/>
    <property type="match status" value="1"/>
</dbReference>
<evidence type="ECO:0000313" key="5">
    <source>
        <dbReference type="Proteomes" id="UP000321577"/>
    </source>
</evidence>
<accession>A0A512MCG6</accession>
<dbReference type="Proteomes" id="UP000321577">
    <property type="component" value="Unassembled WGS sequence"/>
</dbReference>
<evidence type="ECO:0008006" key="6">
    <source>
        <dbReference type="Google" id="ProtNLM"/>
    </source>
</evidence>
<evidence type="ECO:0000256" key="1">
    <source>
        <dbReference type="SAM" id="MobiDB-lite"/>
    </source>
</evidence>
<feature type="domain" description="Type IV secretion system coupling protein TraD DNA-binding" evidence="2">
    <location>
        <begin position="393"/>
        <end position="444"/>
    </location>
</feature>
<dbReference type="OrthoDB" id="185789at2"/>
<dbReference type="InterPro" id="IPR027417">
    <property type="entry name" value="P-loop_NTPase"/>
</dbReference>
<evidence type="ECO:0000259" key="3">
    <source>
        <dbReference type="Pfam" id="PF12696"/>
    </source>
</evidence>
<evidence type="ECO:0000259" key="2">
    <source>
        <dbReference type="Pfam" id="PF10412"/>
    </source>
</evidence>